<name>A0AAD6YS32_9AGAR</name>
<sequence length="458" mass="50600">METSPDPDERPYFASSHLWPPLVTRIPEARKPPNPPLPTDLCGPTPCRFLLPLRISEPESKAHMHFMEILQLAQKLDRTLVLPNVGKSRMGACYKWEFETYYDLDKLESDLAVRSGRPITMKRDLFRRWIDAEATSAQQVFLSEKQNAQQNTDLPEFFNEDLSIRVGANDSSIDLPACFAKFHALNLNAHAPLYIHPLPHAHAQASFMAPSIIDALTRSDIRAAAAAVQSTEPTVLVVTWDLRRPIFPSAPARLHYAPRLDALAAALAPPTPYAMVHWRTESVPPANLPHCAHALVDVLAGLSLHGVRNVWFASDYPHAVHRSFPPGVDLGASAYTAMANVKPGAFRDVGPLHAQAIGIFGDAFAVDGELERWTVAELTDARLAAVAGEWDPVLLEDVGMREIVDKIIGVRAALFVSGATGCMRTSSVSKQILDRRREVVSKLDGELPELWNLVEFFG</sequence>
<dbReference type="Proteomes" id="UP001219525">
    <property type="component" value="Unassembled WGS sequence"/>
</dbReference>
<accession>A0AAD6YS32</accession>
<reference evidence="1" key="1">
    <citation type="submission" date="2023-03" db="EMBL/GenBank/DDBJ databases">
        <title>Massive genome expansion in bonnet fungi (Mycena s.s.) driven by repeated elements and novel gene families across ecological guilds.</title>
        <authorList>
            <consortium name="Lawrence Berkeley National Laboratory"/>
            <person name="Harder C.B."/>
            <person name="Miyauchi S."/>
            <person name="Viragh M."/>
            <person name="Kuo A."/>
            <person name="Thoen E."/>
            <person name="Andreopoulos B."/>
            <person name="Lu D."/>
            <person name="Skrede I."/>
            <person name="Drula E."/>
            <person name="Henrissat B."/>
            <person name="Morin E."/>
            <person name="Kohler A."/>
            <person name="Barry K."/>
            <person name="LaButti K."/>
            <person name="Morin E."/>
            <person name="Salamov A."/>
            <person name="Lipzen A."/>
            <person name="Mereny Z."/>
            <person name="Hegedus B."/>
            <person name="Baldrian P."/>
            <person name="Stursova M."/>
            <person name="Weitz H."/>
            <person name="Taylor A."/>
            <person name="Grigoriev I.V."/>
            <person name="Nagy L.G."/>
            <person name="Martin F."/>
            <person name="Kauserud H."/>
        </authorList>
    </citation>
    <scope>NUCLEOTIDE SEQUENCE</scope>
    <source>
        <strain evidence="1">9144</strain>
    </source>
</reference>
<evidence type="ECO:0000313" key="1">
    <source>
        <dbReference type="EMBL" id="KAJ7227470.1"/>
    </source>
</evidence>
<evidence type="ECO:0000313" key="2">
    <source>
        <dbReference type="Proteomes" id="UP001219525"/>
    </source>
</evidence>
<protein>
    <submittedName>
        <fullName evidence="1">Uncharacterized protein</fullName>
    </submittedName>
</protein>
<dbReference type="AlphaFoldDB" id="A0AAD6YS32"/>
<keyword evidence="2" id="KW-1185">Reference proteome</keyword>
<proteinExistence type="predicted"/>
<dbReference type="EMBL" id="JARJCW010000003">
    <property type="protein sequence ID" value="KAJ7227470.1"/>
    <property type="molecule type" value="Genomic_DNA"/>
</dbReference>
<comment type="caution">
    <text evidence="1">The sequence shown here is derived from an EMBL/GenBank/DDBJ whole genome shotgun (WGS) entry which is preliminary data.</text>
</comment>
<gene>
    <name evidence="1" type="ORF">GGX14DRAFT_630091</name>
</gene>
<organism evidence="1 2">
    <name type="scientific">Mycena pura</name>
    <dbReference type="NCBI Taxonomy" id="153505"/>
    <lineage>
        <taxon>Eukaryota</taxon>
        <taxon>Fungi</taxon>
        <taxon>Dikarya</taxon>
        <taxon>Basidiomycota</taxon>
        <taxon>Agaricomycotina</taxon>
        <taxon>Agaricomycetes</taxon>
        <taxon>Agaricomycetidae</taxon>
        <taxon>Agaricales</taxon>
        <taxon>Marasmiineae</taxon>
        <taxon>Mycenaceae</taxon>
        <taxon>Mycena</taxon>
    </lineage>
</organism>